<reference evidence="1 2" key="1">
    <citation type="submission" date="2018-08" db="EMBL/GenBank/DDBJ databases">
        <title>Genomic Encyclopedia of Archaeal and Bacterial Type Strains, Phase II (KMG-II): from individual species to whole genera.</title>
        <authorList>
            <person name="Goeker M."/>
        </authorList>
    </citation>
    <scope>NUCLEOTIDE SEQUENCE [LARGE SCALE GENOMIC DNA]</scope>
    <source>
        <strain evidence="1 2">DSM 45791</strain>
    </source>
</reference>
<sequence>MSEPRTVLDELITKWHLTRDAAAKLVDEAGCPVTGRHLAGIARGQRHAGAQLTAAIERAFGRPITELLVPYTGQWLPSNPPGQTASSAISTDTEEAFALAAQRAYQYKLAYQTRIDTSALADDVRYLAQAYPQQPLAEVISPLVAAQQAVYEQLEQGTVHTQSARELHFLAGITTGMIARAAHDSGDPSRAVELARSAAMAGELAGHRGLQAWISGLLSLVTYWAGRPQESIRHAQRAAHLASGTASTVTVWAAVSQARAWAKLRNPGGVESALSSANAAEEHATGDDLDAFGGLLTFSRARALYYTAEASATVGLTDAAARYGNEAVEAYRDPTSDYWAFGDSAGASAALATAYIQQGEVEGANALLVPVFDLPPVQRTNGIIKCIQPVYEAVSSSDTGEAGRELSERIEAFSRVPMRAVGH</sequence>
<keyword evidence="2" id="KW-1185">Reference proteome</keyword>
<dbReference type="Gene3D" id="1.25.40.10">
    <property type="entry name" value="Tetratricopeptide repeat domain"/>
    <property type="match status" value="1"/>
</dbReference>
<evidence type="ECO:0000313" key="1">
    <source>
        <dbReference type="EMBL" id="REH18283.1"/>
    </source>
</evidence>
<dbReference type="AlphaFoldDB" id="A0A3E0G6C4"/>
<gene>
    <name evidence="1" type="ORF">BCF44_13638</name>
</gene>
<protein>
    <recommendedName>
        <fullName evidence="3">HTH cro/C1-type domain-containing protein</fullName>
    </recommendedName>
</protein>
<proteinExistence type="predicted"/>
<evidence type="ECO:0000313" key="2">
    <source>
        <dbReference type="Proteomes" id="UP000256269"/>
    </source>
</evidence>
<name>A0A3E0G6C4_9PSEU</name>
<dbReference type="InterPro" id="IPR011990">
    <property type="entry name" value="TPR-like_helical_dom_sf"/>
</dbReference>
<dbReference type="Proteomes" id="UP000256269">
    <property type="component" value="Unassembled WGS sequence"/>
</dbReference>
<accession>A0A3E0G6C4</accession>
<dbReference type="EMBL" id="QUNO01000036">
    <property type="protein sequence ID" value="REH18283.1"/>
    <property type="molecule type" value="Genomic_DNA"/>
</dbReference>
<evidence type="ECO:0008006" key="3">
    <source>
        <dbReference type="Google" id="ProtNLM"/>
    </source>
</evidence>
<comment type="caution">
    <text evidence="1">The sequence shown here is derived from an EMBL/GenBank/DDBJ whole genome shotgun (WGS) entry which is preliminary data.</text>
</comment>
<organism evidence="1 2">
    <name type="scientific">Kutzneria buriramensis</name>
    <dbReference type="NCBI Taxonomy" id="1045776"/>
    <lineage>
        <taxon>Bacteria</taxon>
        <taxon>Bacillati</taxon>
        <taxon>Actinomycetota</taxon>
        <taxon>Actinomycetes</taxon>
        <taxon>Pseudonocardiales</taxon>
        <taxon>Pseudonocardiaceae</taxon>
        <taxon>Kutzneria</taxon>
    </lineage>
</organism>